<dbReference type="InterPro" id="IPR038765">
    <property type="entry name" value="Papain-like_cys_pep_sf"/>
</dbReference>
<name>A0AAV0CB47_9ASTE</name>
<dbReference type="PANTHER" id="PTHR12411">
    <property type="entry name" value="CYSTEINE PROTEASE FAMILY C1-RELATED"/>
    <property type="match status" value="1"/>
</dbReference>
<reference evidence="3" key="1">
    <citation type="submission" date="2022-07" db="EMBL/GenBank/DDBJ databases">
        <authorList>
            <person name="Macas J."/>
            <person name="Novak P."/>
            <person name="Neumann P."/>
        </authorList>
    </citation>
    <scope>NUCLEOTIDE SEQUENCE</scope>
</reference>
<proteinExistence type="inferred from homology"/>
<dbReference type="InterPro" id="IPR013128">
    <property type="entry name" value="Peptidase_C1A"/>
</dbReference>
<evidence type="ECO:0000313" key="3">
    <source>
        <dbReference type="EMBL" id="CAH9070716.1"/>
    </source>
</evidence>
<dbReference type="Gene3D" id="3.90.70.10">
    <property type="entry name" value="Cysteine proteinases"/>
    <property type="match status" value="1"/>
</dbReference>
<evidence type="ECO:0000256" key="1">
    <source>
        <dbReference type="ARBA" id="ARBA00008455"/>
    </source>
</evidence>
<protein>
    <recommendedName>
        <fullName evidence="2">Peptidase C1A papain C-terminal domain-containing protein</fullName>
    </recommendedName>
</protein>
<dbReference type="GO" id="GO:0006508">
    <property type="term" value="P:proteolysis"/>
    <property type="evidence" value="ECO:0007669"/>
    <property type="project" value="InterPro"/>
</dbReference>
<dbReference type="AlphaFoldDB" id="A0AAV0CB47"/>
<gene>
    <name evidence="3" type="ORF">CEPIT_LOCUS3571</name>
</gene>
<dbReference type="EMBL" id="CAMAPF010000018">
    <property type="protein sequence ID" value="CAH9070716.1"/>
    <property type="molecule type" value="Genomic_DNA"/>
</dbReference>
<accession>A0AAV0CB47</accession>
<comment type="similarity">
    <text evidence="1">Belongs to the peptidase C1 family.</text>
</comment>
<evidence type="ECO:0000313" key="4">
    <source>
        <dbReference type="Proteomes" id="UP001152523"/>
    </source>
</evidence>
<dbReference type="GO" id="GO:0008234">
    <property type="term" value="F:cysteine-type peptidase activity"/>
    <property type="evidence" value="ECO:0007669"/>
    <property type="project" value="InterPro"/>
</dbReference>
<evidence type="ECO:0000259" key="2">
    <source>
        <dbReference type="SMART" id="SM00645"/>
    </source>
</evidence>
<dbReference type="SUPFAM" id="SSF54001">
    <property type="entry name" value="Cysteine proteinases"/>
    <property type="match status" value="1"/>
</dbReference>
<dbReference type="SMART" id="SM00645">
    <property type="entry name" value="Pept_C1"/>
    <property type="match status" value="1"/>
</dbReference>
<sequence length="281" mass="32308">MSKSKAAGSSGQDEPQRMVAFNWNAKIKSKIVEQEEDICWAIALAHSLEGTFNSGDQEVELSFDDIVYQLYGDKDTHKKARDSSDRKLATRINKAYKNVQVKGIAQRRYCPYTVENRSSRKEVKRLANQRHKYDCLFIAKFESKEKVNEKTLLSDLQHQPIVGVLDSTPNFLKFMGKGIYTVEVPRAEKEQNLHCVVIVDWGEEHGKKFWVVRNSYGENWGDKGIGKLQMGPTHCSSIFLEYYYATKEILKLRVRPRPRKMMREWNACQDELTGTTLAASS</sequence>
<dbReference type="InterPro" id="IPR000668">
    <property type="entry name" value="Peptidase_C1A_C"/>
</dbReference>
<comment type="caution">
    <text evidence="3">The sequence shown here is derived from an EMBL/GenBank/DDBJ whole genome shotgun (WGS) entry which is preliminary data.</text>
</comment>
<dbReference type="Proteomes" id="UP001152523">
    <property type="component" value="Unassembled WGS sequence"/>
</dbReference>
<dbReference type="Pfam" id="PF00112">
    <property type="entry name" value="Peptidase_C1"/>
    <property type="match status" value="1"/>
</dbReference>
<feature type="domain" description="Peptidase C1A papain C-terminal" evidence="2">
    <location>
        <begin position="19"/>
        <end position="246"/>
    </location>
</feature>
<organism evidence="3 4">
    <name type="scientific">Cuscuta epithymum</name>
    <dbReference type="NCBI Taxonomy" id="186058"/>
    <lineage>
        <taxon>Eukaryota</taxon>
        <taxon>Viridiplantae</taxon>
        <taxon>Streptophyta</taxon>
        <taxon>Embryophyta</taxon>
        <taxon>Tracheophyta</taxon>
        <taxon>Spermatophyta</taxon>
        <taxon>Magnoliopsida</taxon>
        <taxon>eudicotyledons</taxon>
        <taxon>Gunneridae</taxon>
        <taxon>Pentapetalae</taxon>
        <taxon>asterids</taxon>
        <taxon>lamiids</taxon>
        <taxon>Solanales</taxon>
        <taxon>Convolvulaceae</taxon>
        <taxon>Cuscuteae</taxon>
        <taxon>Cuscuta</taxon>
        <taxon>Cuscuta subgen. Cuscuta</taxon>
    </lineage>
</organism>
<keyword evidence="4" id="KW-1185">Reference proteome</keyword>